<evidence type="ECO:0000313" key="6">
    <source>
        <dbReference type="Proteomes" id="UP000255517"/>
    </source>
</evidence>
<dbReference type="EMBL" id="UGSZ01000001">
    <property type="protein sequence ID" value="SUB56341.1"/>
    <property type="molecule type" value="Genomic_DNA"/>
</dbReference>
<dbReference type="STRING" id="1122949.GCA_000378725_00182"/>
<dbReference type="InterPro" id="IPR017871">
    <property type="entry name" value="ABC_transporter-like_CS"/>
</dbReference>
<accession>A0A379C2P4</accession>
<dbReference type="PANTHER" id="PTHR42939:SF1">
    <property type="entry name" value="ABC TRANSPORTER ATP-BINDING PROTEIN ALBC-RELATED"/>
    <property type="match status" value="1"/>
</dbReference>
<evidence type="ECO:0000256" key="1">
    <source>
        <dbReference type="ARBA" id="ARBA00022448"/>
    </source>
</evidence>
<dbReference type="GO" id="GO:0016887">
    <property type="term" value="F:ATP hydrolysis activity"/>
    <property type="evidence" value="ECO:0007669"/>
    <property type="project" value="InterPro"/>
</dbReference>
<sequence>MLEIKNLYKSYGNKNILKGINLEVLAGDIFAFIGKNGAGKTTTIKCIVGINDFEKGLIKIDGMDVVKNPIECKKITAYIPDNPELYEFMTGIKYLNFIASVYEVDMEEVKEKTDFLIKTFDLTDALYEPISSYSHGMKQKLSIIASLIHKPKLLILDEPFVGLDPEATFYLKEEFKNMVKEGSAIFFSTHVLEVAQNLCNKLAILKDGKIVISGNTKDVISNSSLENIFMELVNAKDK</sequence>
<dbReference type="GO" id="GO:0005524">
    <property type="term" value="F:ATP binding"/>
    <property type="evidence" value="ECO:0007669"/>
    <property type="project" value="UniProtKB-KW"/>
</dbReference>
<reference evidence="5 6" key="1">
    <citation type="submission" date="2018-06" db="EMBL/GenBank/DDBJ databases">
        <authorList>
            <consortium name="Pathogen Informatics"/>
            <person name="Doyle S."/>
        </authorList>
    </citation>
    <scope>NUCLEOTIDE SEQUENCE [LARGE SCALE GENOMIC DNA]</scope>
    <source>
        <strain evidence="5 6">NCTC13149</strain>
    </source>
</reference>
<organism evidence="5 6">
    <name type="scientific">Peptoniphilus lacrimalis</name>
    <dbReference type="NCBI Taxonomy" id="33031"/>
    <lineage>
        <taxon>Bacteria</taxon>
        <taxon>Bacillati</taxon>
        <taxon>Bacillota</taxon>
        <taxon>Tissierellia</taxon>
        <taxon>Tissierellales</taxon>
        <taxon>Peptoniphilaceae</taxon>
        <taxon>Peptoniphilus</taxon>
    </lineage>
</organism>
<dbReference type="InterPro" id="IPR051782">
    <property type="entry name" value="ABC_Transporter_VariousFunc"/>
</dbReference>
<gene>
    <name evidence="5" type="primary">ecsA_1</name>
    <name evidence="5" type="ORF">NCTC13149_00111</name>
</gene>
<dbReference type="OrthoDB" id="9775135at2"/>
<keyword evidence="2" id="KW-0547">Nucleotide-binding</keyword>
<dbReference type="InterPro" id="IPR027417">
    <property type="entry name" value="P-loop_NTPase"/>
</dbReference>
<dbReference type="PROSITE" id="PS00211">
    <property type="entry name" value="ABC_TRANSPORTER_1"/>
    <property type="match status" value="1"/>
</dbReference>
<dbReference type="SMART" id="SM00382">
    <property type="entry name" value="AAA"/>
    <property type="match status" value="1"/>
</dbReference>
<keyword evidence="1" id="KW-0813">Transport</keyword>
<evidence type="ECO:0000256" key="2">
    <source>
        <dbReference type="ARBA" id="ARBA00022741"/>
    </source>
</evidence>
<dbReference type="PANTHER" id="PTHR42939">
    <property type="entry name" value="ABC TRANSPORTER ATP-BINDING PROTEIN ALBC-RELATED"/>
    <property type="match status" value="1"/>
</dbReference>
<protein>
    <submittedName>
        <fullName evidence="5">ABC-type transporter ATP-binding protein EcsA</fullName>
    </submittedName>
</protein>
<dbReference type="Pfam" id="PF00005">
    <property type="entry name" value="ABC_tran"/>
    <property type="match status" value="1"/>
</dbReference>
<evidence type="ECO:0000256" key="3">
    <source>
        <dbReference type="ARBA" id="ARBA00022840"/>
    </source>
</evidence>
<dbReference type="InterPro" id="IPR003439">
    <property type="entry name" value="ABC_transporter-like_ATP-bd"/>
</dbReference>
<dbReference type="InterPro" id="IPR003593">
    <property type="entry name" value="AAA+_ATPase"/>
</dbReference>
<dbReference type="PROSITE" id="PS50893">
    <property type="entry name" value="ABC_TRANSPORTER_2"/>
    <property type="match status" value="1"/>
</dbReference>
<dbReference type="RefSeq" id="WP_019034234.1">
    <property type="nucleotide sequence ID" value="NZ_UGSZ01000001.1"/>
</dbReference>
<dbReference type="CDD" id="cd03230">
    <property type="entry name" value="ABC_DR_subfamily_A"/>
    <property type="match status" value="1"/>
</dbReference>
<dbReference type="Proteomes" id="UP000255517">
    <property type="component" value="Unassembled WGS sequence"/>
</dbReference>
<dbReference type="AlphaFoldDB" id="A0A379C2P4"/>
<evidence type="ECO:0000259" key="4">
    <source>
        <dbReference type="PROSITE" id="PS50893"/>
    </source>
</evidence>
<feature type="domain" description="ABC transporter" evidence="4">
    <location>
        <begin position="2"/>
        <end position="232"/>
    </location>
</feature>
<dbReference type="Gene3D" id="3.40.50.300">
    <property type="entry name" value="P-loop containing nucleotide triphosphate hydrolases"/>
    <property type="match status" value="1"/>
</dbReference>
<dbReference type="SUPFAM" id="SSF52540">
    <property type="entry name" value="P-loop containing nucleoside triphosphate hydrolases"/>
    <property type="match status" value="1"/>
</dbReference>
<name>A0A379C2P4_9FIRM</name>
<evidence type="ECO:0000313" key="5">
    <source>
        <dbReference type="EMBL" id="SUB56341.1"/>
    </source>
</evidence>
<keyword evidence="3 5" id="KW-0067">ATP-binding</keyword>
<proteinExistence type="predicted"/>